<accession>A0ABX2YG31</accession>
<evidence type="ECO:0000313" key="2">
    <source>
        <dbReference type="Proteomes" id="UP000093159"/>
    </source>
</evidence>
<sequence length="486" mass="56024">MRIDTNTPQSFSSLNGAIKVTYTNNTSQTENSKSINEPVKLNIGNNETIINARLNGYVNTEYEKKLNILKEHYSKMYQENIKFENPIAHISDKYYTENSPYYIKGLTKEERVIAVSTEISHINLNGKIEASLSFQDAVLRNERTPTFGDVMRAEENTYDRVAVNSQFQTLLSNHGITIPKDEKLTFTIEPNYFTLKVNGAKDENLASAIEDILNKNSENVKQLFLHISYVKSDDNTQFTKEKQDKFGIVSSVKEFTGYNLADLEIKDGRFLAPNGEDLFKIFKDNFDKRYPNPGFDKNTILIYHENQLTELAKKGFLNVPDLILSIEYENGSFYDIGQKENFGTGKTAWIEEWNIAKTSEYNSAQDKINYQSKYTENPSDFTRSINKYDLIKEIEDVTGFNLNDLKEVNGKFLTKNGEDVFELYKKNIQSKYFFSKDLQEAQINHYGKLLNELSKIGLNNIANFEAKKDEDLMQILDKIEPFEIYV</sequence>
<proteinExistence type="predicted"/>
<dbReference type="RefSeq" id="WP_066179152.1">
    <property type="nucleotide sequence ID" value="NZ_LDIR01000001.1"/>
</dbReference>
<dbReference type="Proteomes" id="UP000093159">
    <property type="component" value="Unassembled WGS sequence"/>
</dbReference>
<evidence type="ECO:0000313" key="1">
    <source>
        <dbReference type="EMBL" id="OCL93664.1"/>
    </source>
</evidence>
<keyword evidence="2" id="KW-1185">Reference proteome</keyword>
<gene>
    <name evidence="1" type="ORF">AAX28_01215</name>
</gene>
<evidence type="ECO:0008006" key="3">
    <source>
        <dbReference type="Google" id="ProtNLM"/>
    </source>
</evidence>
<comment type="caution">
    <text evidence="1">The sequence shown here is derived from an EMBL/GenBank/DDBJ whole genome shotgun (WGS) entry which is preliminary data.</text>
</comment>
<protein>
    <recommendedName>
        <fullName evidence="3">DUF4885 domain-containing protein</fullName>
    </recommendedName>
</protein>
<name>A0ABX2YG31_9BACT</name>
<dbReference type="InterPro" id="IPR032617">
    <property type="entry name" value="DUF4885"/>
</dbReference>
<dbReference type="Pfam" id="PF16226">
    <property type="entry name" value="DUF4885"/>
    <property type="match status" value="2"/>
</dbReference>
<organism evidence="1 2">
    <name type="scientific">Arcobacter porcinus</name>
    <dbReference type="NCBI Taxonomy" id="1935204"/>
    <lineage>
        <taxon>Bacteria</taxon>
        <taxon>Pseudomonadati</taxon>
        <taxon>Campylobacterota</taxon>
        <taxon>Epsilonproteobacteria</taxon>
        <taxon>Campylobacterales</taxon>
        <taxon>Arcobacteraceae</taxon>
        <taxon>Arcobacter</taxon>
    </lineage>
</organism>
<reference evidence="1 2" key="1">
    <citation type="submission" date="2015-05" db="EMBL/GenBank/DDBJ databases">
        <authorList>
            <person name="Rovetto F."/>
            <person name="Cocolin L."/>
            <person name="Illeghems K."/>
            <person name="Van Nieuwerburgh F."/>
            <person name="Houf K."/>
        </authorList>
    </citation>
    <scope>NUCLEOTIDE SEQUENCE [LARGE SCALE GENOMIC DNA]</scope>
    <source>
        <strain evidence="1 2">117434</strain>
    </source>
</reference>
<dbReference type="EMBL" id="LDIR01000001">
    <property type="protein sequence ID" value="OCL93664.1"/>
    <property type="molecule type" value="Genomic_DNA"/>
</dbReference>